<evidence type="ECO:0000313" key="2">
    <source>
        <dbReference type="EMBL" id="MPL79609.1"/>
    </source>
</evidence>
<comment type="caution">
    <text evidence="2">The sequence shown here is derived from an EMBL/GenBank/DDBJ whole genome shotgun (WGS) entry which is preliminary data.</text>
</comment>
<name>A0A644UL82_9ZZZZ</name>
<dbReference type="Pfam" id="PF18935">
    <property type="entry name" value="DUF5683"/>
    <property type="match status" value="1"/>
</dbReference>
<gene>
    <name evidence="2" type="ORF">SDC9_25493</name>
</gene>
<protein>
    <recommendedName>
        <fullName evidence="1">DUF5683 domain-containing protein</fullName>
    </recommendedName>
</protein>
<dbReference type="AlphaFoldDB" id="A0A644UL82"/>
<accession>A0A644UL82</accession>
<reference evidence="2" key="1">
    <citation type="submission" date="2019-08" db="EMBL/GenBank/DDBJ databases">
        <authorList>
            <person name="Kucharzyk K."/>
            <person name="Murdoch R.W."/>
            <person name="Higgins S."/>
            <person name="Loffler F."/>
        </authorList>
    </citation>
    <scope>NUCLEOTIDE SEQUENCE</scope>
</reference>
<evidence type="ECO:0000259" key="1">
    <source>
        <dbReference type="Pfam" id="PF18935"/>
    </source>
</evidence>
<dbReference type="InterPro" id="IPR043738">
    <property type="entry name" value="DUF5683"/>
</dbReference>
<feature type="domain" description="DUF5683" evidence="1">
    <location>
        <begin position="51"/>
        <end position="202"/>
    </location>
</feature>
<dbReference type="EMBL" id="VSSQ01000128">
    <property type="protein sequence ID" value="MPL79609.1"/>
    <property type="molecule type" value="Genomic_DNA"/>
</dbReference>
<organism evidence="2">
    <name type="scientific">bioreactor metagenome</name>
    <dbReference type="NCBI Taxonomy" id="1076179"/>
    <lineage>
        <taxon>unclassified sequences</taxon>
        <taxon>metagenomes</taxon>
        <taxon>ecological metagenomes</taxon>
    </lineage>
</organism>
<proteinExistence type="predicted"/>
<sequence>MFFQRFLLSISFLLIALCSQGQVIDTINSSPKDTINNINTPKKEISKTKKKHSPLKASLYSAIVPGLGQIYNHQAWKVPVIYVAEGALLYLAITNYNGAQKFKDEYLLRSNNIEQGRNPNYANYPDESIYNLYYAYQKNFELTIVGGALVYILNIVDAMVYAHLFNFDISPNLSMNLTPYYLPSILSPNLSPSLGFSMRFNFK</sequence>